<dbReference type="SUPFAM" id="SSF50494">
    <property type="entry name" value="Trypsin-like serine proteases"/>
    <property type="match status" value="1"/>
</dbReference>
<gene>
    <name evidence="1" type="ORF">CIT31_29720</name>
</gene>
<evidence type="ECO:0000313" key="1">
    <source>
        <dbReference type="EMBL" id="PAP92141.1"/>
    </source>
</evidence>
<keyword evidence="2" id="KW-1185">Reference proteome</keyword>
<reference evidence="1 2" key="1">
    <citation type="submission" date="2017-08" db="EMBL/GenBank/DDBJ databases">
        <title>Mesorhizobium wenxinae sp. nov., a novel rhizobial species isolated from root nodules of chickpea (Cicer arietinum L.).</title>
        <authorList>
            <person name="Zhang J."/>
        </authorList>
    </citation>
    <scope>NUCLEOTIDE SEQUENCE [LARGE SCALE GENOMIC DNA]</scope>
    <source>
        <strain evidence="2">WYCCWR 10019</strain>
    </source>
</reference>
<dbReference type="AlphaFoldDB" id="A0A271K8S4"/>
<sequence>MDKVNARTPSWLEIKTSTWVDDVGIEPRRFGVSPKRLEIYGNSAAQTDPLWLEHPRLQCDVVAIRLPKPADEPDFMHNSANLISTMKIPVRPGGVAFVIGFPKNLSVGFGLPIWKSTFVASEPFYDVVLGGELHGFGGMKGGTRYPAFFLDGYTREGMSGSPVFAYFDGIWDMNNPYAEIDVDAAGFWDRDDVALNASASEFIGIYSGRLPEQEAQAALGLCWRRELIDEICAG</sequence>
<accession>A0A271K8S4</accession>
<comment type="caution">
    <text evidence="1">The sequence shown here is derived from an EMBL/GenBank/DDBJ whole genome shotgun (WGS) entry which is preliminary data.</text>
</comment>
<dbReference type="EMBL" id="NPKH01000037">
    <property type="protein sequence ID" value="PAP92141.1"/>
    <property type="molecule type" value="Genomic_DNA"/>
</dbReference>
<dbReference type="InterPro" id="IPR009003">
    <property type="entry name" value="Peptidase_S1_PA"/>
</dbReference>
<name>A0A271K8S4_9HYPH</name>
<dbReference type="Proteomes" id="UP000215931">
    <property type="component" value="Unassembled WGS sequence"/>
</dbReference>
<organism evidence="1 2">
    <name type="scientific">Mesorhizobium wenxiniae</name>
    <dbReference type="NCBI Taxonomy" id="2014805"/>
    <lineage>
        <taxon>Bacteria</taxon>
        <taxon>Pseudomonadati</taxon>
        <taxon>Pseudomonadota</taxon>
        <taxon>Alphaproteobacteria</taxon>
        <taxon>Hyphomicrobiales</taxon>
        <taxon>Phyllobacteriaceae</taxon>
        <taxon>Mesorhizobium</taxon>
    </lineage>
</organism>
<proteinExistence type="predicted"/>
<evidence type="ECO:0000313" key="2">
    <source>
        <dbReference type="Proteomes" id="UP000215931"/>
    </source>
</evidence>
<evidence type="ECO:0008006" key="3">
    <source>
        <dbReference type="Google" id="ProtNLM"/>
    </source>
</evidence>
<protein>
    <recommendedName>
        <fullName evidence="3">Serine protease</fullName>
    </recommendedName>
</protein>